<keyword evidence="2" id="KW-1185">Reference proteome</keyword>
<reference evidence="1" key="1">
    <citation type="journal article" date="2021" name="bioRxiv">
        <title>Whole Genome Assembly and Annotation of Northern Wild Rice, Zizania palustris L., Supports a Whole Genome Duplication in the Zizania Genus.</title>
        <authorList>
            <person name="Haas M."/>
            <person name="Kono T."/>
            <person name="Macchietto M."/>
            <person name="Millas R."/>
            <person name="McGilp L."/>
            <person name="Shao M."/>
            <person name="Duquette J."/>
            <person name="Hirsch C.N."/>
            <person name="Kimball J."/>
        </authorList>
    </citation>
    <scope>NUCLEOTIDE SEQUENCE</scope>
    <source>
        <tissue evidence="1">Fresh leaf tissue</tissue>
    </source>
</reference>
<dbReference type="AlphaFoldDB" id="A0A8J5RD43"/>
<organism evidence="1 2">
    <name type="scientific">Zizania palustris</name>
    <name type="common">Northern wild rice</name>
    <dbReference type="NCBI Taxonomy" id="103762"/>
    <lineage>
        <taxon>Eukaryota</taxon>
        <taxon>Viridiplantae</taxon>
        <taxon>Streptophyta</taxon>
        <taxon>Embryophyta</taxon>
        <taxon>Tracheophyta</taxon>
        <taxon>Spermatophyta</taxon>
        <taxon>Magnoliopsida</taxon>
        <taxon>Liliopsida</taxon>
        <taxon>Poales</taxon>
        <taxon>Poaceae</taxon>
        <taxon>BOP clade</taxon>
        <taxon>Oryzoideae</taxon>
        <taxon>Oryzeae</taxon>
        <taxon>Zizaniinae</taxon>
        <taxon>Zizania</taxon>
    </lineage>
</organism>
<accession>A0A8J5RD43</accession>
<evidence type="ECO:0000313" key="2">
    <source>
        <dbReference type="Proteomes" id="UP000729402"/>
    </source>
</evidence>
<protein>
    <submittedName>
        <fullName evidence="1">Uncharacterized protein</fullName>
    </submittedName>
</protein>
<dbReference type="Proteomes" id="UP000729402">
    <property type="component" value="Unassembled WGS sequence"/>
</dbReference>
<reference evidence="1" key="2">
    <citation type="submission" date="2021-02" db="EMBL/GenBank/DDBJ databases">
        <authorList>
            <person name="Kimball J.A."/>
            <person name="Haas M.W."/>
            <person name="Macchietto M."/>
            <person name="Kono T."/>
            <person name="Duquette J."/>
            <person name="Shao M."/>
        </authorList>
    </citation>
    <scope>NUCLEOTIDE SEQUENCE</scope>
    <source>
        <tissue evidence="1">Fresh leaf tissue</tissue>
    </source>
</reference>
<dbReference type="EMBL" id="JAAALK010000288">
    <property type="protein sequence ID" value="KAG8051581.1"/>
    <property type="molecule type" value="Genomic_DNA"/>
</dbReference>
<comment type="caution">
    <text evidence="1">The sequence shown here is derived from an EMBL/GenBank/DDBJ whole genome shotgun (WGS) entry which is preliminary data.</text>
</comment>
<sequence length="70" mass="7471">MTPATTILRHHYISSSTGRLLHQAGSLPQQTGSPESVLLIMSQVQGVCIVHPSADLQNFCPGTSLLLLNC</sequence>
<name>A0A8J5RD43_ZIZPA</name>
<proteinExistence type="predicted"/>
<gene>
    <name evidence="1" type="ORF">GUJ93_ZPchr0001g29353</name>
</gene>
<evidence type="ECO:0000313" key="1">
    <source>
        <dbReference type="EMBL" id="KAG8051581.1"/>
    </source>
</evidence>